<keyword evidence="1" id="KW-1133">Transmembrane helix</keyword>
<keyword evidence="1" id="KW-0472">Membrane</keyword>
<dbReference type="Gene3D" id="1.20.1300.10">
    <property type="entry name" value="Fumarate reductase/succinate dehydrogenase, transmembrane subunit"/>
    <property type="match status" value="1"/>
</dbReference>
<evidence type="ECO:0000313" key="3">
    <source>
        <dbReference type="EMBL" id="KAF9464624.1"/>
    </source>
</evidence>
<dbReference type="AlphaFoldDB" id="A0A9P5Y9H1"/>
<dbReference type="GO" id="GO:0016020">
    <property type="term" value="C:membrane"/>
    <property type="evidence" value="ECO:0007669"/>
    <property type="project" value="InterPro"/>
</dbReference>
<feature type="transmembrane region" description="Helical" evidence="1">
    <location>
        <begin position="76"/>
        <end position="95"/>
    </location>
</feature>
<dbReference type="GO" id="GO:0055088">
    <property type="term" value="P:lipid homeostasis"/>
    <property type="evidence" value="ECO:0007669"/>
    <property type="project" value="InterPro"/>
</dbReference>
<dbReference type="SUPFAM" id="SSF81343">
    <property type="entry name" value="Fumarate reductase respiratory complex transmembrane subunits"/>
    <property type="match status" value="1"/>
</dbReference>
<comment type="caution">
    <text evidence="3">The sequence shown here is derived from an EMBL/GenBank/DDBJ whole genome shotgun (WGS) entry which is preliminary data.</text>
</comment>
<dbReference type="InterPro" id="IPR034804">
    <property type="entry name" value="SQR/QFR_C/D"/>
</dbReference>
<protein>
    <recommendedName>
        <fullName evidence="2">Mitochondrial adapter protein MCP1 transmembrane domain-containing protein</fullName>
    </recommendedName>
</protein>
<feature type="transmembrane region" description="Helical" evidence="1">
    <location>
        <begin position="34"/>
        <end position="56"/>
    </location>
</feature>
<feature type="transmembrane region" description="Helical" evidence="1">
    <location>
        <begin position="107"/>
        <end position="126"/>
    </location>
</feature>
<dbReference type="PANTHER" id="PTHR38409">
    <property type="entry name" value="MDM10-COMPLEMENTING PROTEIN 1"/>
    <property type="match status" value="1"/>
</dbReference>
<evidence type="ECO:0000313" key="4">
    <source>
        <dbReference type="Proteomes" id="UP000807353"/>
    </source>
</evidence>
<reference evidence="3" key="1">
    <citation type="submission" date="2020-11" db="EMBL/GenBank/DDBJ databases">
        <authorList>
            <consortium name="DOE Joint Genome Institute"/>
            <person name="Ahrendt S."/>
            <person name="Riley R."/>
            <person name="Andreopoulos W."/>
            <person name="Labutti K."/>
            <person name="Pangilinan J."/>
            <person name="Ruiz-Duenas F.J."/>
            <person name="Barrasa J.M."/>
            <person name="Sanchez-Garcia M."/>
            <person name="Camarero S."/>
            <person name="Miyauchi S."/>
            <person name="Serrano A."/>
            <person name="Linde D."/>
            <person name="Babiker R."/>
            <person name="Drula E."/>
            <person name="Ayuso-Fernandez I."/>
            <person name="Pacheco R."/>
            <person name="Padilla G."/>
            <person name="Ferreira P."/>
            <person name="Barriuso J."/>
            <person name="Kellner H."/>
            <person name="Castanera R."/>
            <person name="Alfaro M."/>
            <person name="Ramirez L."/>
            <person name="Pisabarro A.G."/>
            <person name="Kuo A."/>
            <person name="Tritt A."/>
            <person name="Lipzen A."/>
            <person name="He G."/>
            <person name="Yan M."/>
            <person name="Ng V."/>
            <person name="Cullen D."/>
            <person name="Martin F."/>
            <person name="Rosso M.-N."/>
            <person name="Henrissat B."/>
            <person name="Hibbett D."/>
            <person name="Martinez A.T."/>
            <person name="Grigoriev I.V."/>
        </authorList>
    </citation>
    <scope>NUCLEOTIDE SEQUENCE</scope>
    <source>
        <strain evidence="3">CBS 247.69</strain>
    </source>
</reference>
<dbReference type="OrthoDB" id="10259513at2759"/>
<proteinExistence type="predicted"/>
<accession>A0A9P5Y9H1</accession>
<name>A0A9P5Y9H1_9AGAR</name>
<dbReference type="Proteomes" id="UP000807353">
    <property type="component" value="Unassembled WGS sequence"/>
</dbReference>
<dbReference type="EMBL" id="MU150253">
    <property type="protein sequence ID" value="KAF9464624.1"/>
    <property type="molecule type" value="Genomic_DNA"/>
</dbReference>
<feature type="domain" description="Mitochondrial adapter protein MCP1 transmembrane" evidence="2">
    <location>
        <begin position="120"/>
        <end position="211"/>
    </location>
</feature>
<dbReference type="Pfam" id="PF07950">
    <property type="entry name" value="MCP1_TM"/>
    <property type="match status" value="1"/>
</dbReference>
<keyword evidence="4" id="KW-1185">Reference proteome</keyword>
<organism evidence="3 4">
    <name type="scientific">Collybia nuda</name>
    <dbReference type="NCBI Taxonomy" id="64659"/>
    <lineage>
        <taxon>Eukaryota</taxon>
        <taxon>Fungi</taxon>
        <taxon>Dikarya</taxon>
        <taxon>Basidiomycota</taxon>
        <taxon>Agaricomycotina</taxon>
        <taxon>Agaricomycetes</taxon>
        <taxon>Agaricomycetidae</taxon>
        <taxon>Agaricales</taxon>
        <taxon>Tricholomatineae</taxon>
        <taxon>Clitocybaceae</taxon>
        <taxon>Collybia</taxon>
    </lineage>
</organism>
<feature type="transmembrane region" description="Helical" evidence="1">
    <location>
        <begin position="164"/>
        <end position="189"/>
    </location>
</feature>
<feature type="transmembrane region" description="Helical" evidence="1">
    <location>
        <begin position="214"/>
        <end position="233"/>
    </location>
</feature>
<sequence length="258" mass="28837">MSEPTSNEDRHVTRSLRNNLLPYLTKVAYGSTPFITTFVLIHLAAPAAANFGGSALSSQTMLLGREYYQTNFGETYLVLGPIAVHTLAGVAKRLLSIRGTPPRRLTSILSWTGYTTLLLFLPIHFMTHRVDPTSTSAAISAVGPAELDYEFVKLGLQKWPIRSWFLYTGLVSSVVLHMVDGTTIVWNAWIKDSFIGKLSWKTPGDPQRKRKLKFVKYLAGVVLPVLSGLYVISNEPSMIFASMSKRFEAVFRESWVYN</sequence>
<evidence type="ECO:0000259" key="2">
    <source>
        <dbReference type="Pfam" id="PF07950"/>
    </source>
</evidence>
<evidence type="ECO:0000256" key="1">
    <source>
        <dbReference type="SAM" id="Phobius"/>
    </source>
</evidence>
<dbReference type="InterPro" id="IPR012472">
    <property type="entry name" value="MCP1_TM"/>
</dbReference>
<keyword evidence="1" id="KW-0812">Transmembrane</keyword>
<dbReference type="InterPro" id="IPR039960">
    <property type="entry name" value="MCP1"/>
</dbReference>
<gene>
    <name evidence="3" type="ORF">BDZ94DRAFT_1216293</name>
</gene>
<dbReference type="PANTHER" id="PTHR38409:SF1">
    <property type="entry name" value="MITOCHONDRIAL ADAPTER PROTEIN MCP1"/>
    <property type="match status" value="1"/>
</dbReference>